<gene>
    <name evidence="2" type="ORF">UFOPK3574_00161</name>
</gene>
<protein>
    <submittedName>
        <fullName evidence="2">Unannotated protein</fullName>
    </submittedName>
</protein>
<keyword evidence="1" id="KW-1133">Transmembrane helix</keyword>
<name>A0A6J5YQ00_9ZZZZ</name>
<feature type="transmembrane region" description="Helical" evidence="1">
    <location>
        <begin position="299"/>
        <end position="320"/>
    </location>
</feature>
<feature type="transmembrane region" description="Helical" evidence="1">
    <location>
        <begin position="434"/>
        <end position="452"/>
    </location>
</feature>
<proteinExistence type="predicted"/>
<feature type="transmembrane region" description="Helical" evidence="1">
    <location>
        <begin position="115"/>
        <end position="132"/>
    </location>
</feature>
<keyword evidence="1" id="KW-0472">Membrane</keyword>
<organism evidence="2">
    <name type="scientific">freshwater metagenome</name>
    <dbReference type="NCBI Taxonomy" id="449393"/>
    <lineage>
        <taxon>unclassified sequences</taxon>
        <taxon>metagenomes</taxon>
        <taxon>ecological metagenomes</taxon>
    </lineage>
</organism>
<dbReference type="AlphaFoldDB" id="A0A6J5YQ00"/>
<feature type="transmembrane region" description="Helical" evidence="1">
    <location>
        <begin position="332"/>
        <end position="351"/>
    </location>
</feature>
<feature type="transmembrane region" description="Helical" evidence="1">
    <location>
        <begin position="371"/>
        <end position="395"/>
    </location>
</feature>
<accession>A0A6J5YQ00</accession>
<feature type="transmembrane region" description="Helical" evidence="1">
    <location>
        <begin position="401"/>
        <end position="422"/>
    </location>
</feature>
<keyword evidence="1" id="KW-0812">Transmembrane</keyword>
<sequence length="502" mass="54496">MLLALFISAPSANAADIPFLTWENGKQQSIILGGPSSSTNWQMSLVGENTKPLVFKASAKNSQGFYVFSIDLPSDLTPGAYRIETKGLDGKISVVAGVQIKQREIYTITEIPTDLRLLAILFAIITALYTVVRSRKYANLAFARDKKSEAAHFLYKFRDSRLASHGDSLVRYLALRDGEPLHKLNSHIWSILPWLSFPLGVYTAISIQFDAAIPNGPIYLFFICAIIGAIDATSGISLAFGLGLTHVALGNVTSLRTLLIAIAFTFAWYLPALIGSLVNLTAPHDLGINAQSNPSSKNLISSAAAGIFGALAVVVSVILTDSLVINRVSDAILRWPLAGCVAVVIALKYIIESFISTPSSENATTQERLYLARVVSPGMAITLFGSLFAVIFIWTQSYFSALVGAMIIATPYFLLFLVFPRLAISRLVRSKRSLTLEALLIGALTYGVYTLIQLSPTTVFAKSQAFILIGLIPGLLHGIYSVFVASSEHQSRKIERVEEIQT</sequence>
<evidence type="ECO:0000313" key="2">
    <source>
        <dbReference type="EMBL" id="CAB4330928.1"/>
    </source>
</evidence>
<feature type="transmembrane region" description="Helical" evidence="1">
    <location>
        <begin position="218"/>
        <end position="245"/>
    </location>
</feature>
<evidence type="ECO:0000256" key="1">
    <source>
        <dbReference type="SAM" id="Phobius"/>
    </source>
</evidence>
<reference evidence="2" key="1">
    <citation type="submission" date="2020-05" db="EMBL/GenBank/DDBJ databases">
        <authorList>
            <person name="Chiriac C."/>
            <person name="Salcher M."/>
            <person name="Ghai R."/>
            <person name="Kavagutti S V."/>
        </authorList>
    </citation>
    <scope>NUCLEOTIDE SEQUENCE</scope>
</reference>
<dbReference type="EMBL" id="CAESAF010000007">
    <property type="protein sequence ID" value="CAB4330928.1"/>
    <property type="molecule type" value="Genomic_DNA"/>
</dbReference>
<feature type="transmembrane region" description="Helical" evidence="1">
    <location>
        <begin position="464"/>
        <end position="486"/>
    </location>
</feature>
<feature type="transmembrane region" description="Helical" evidence="1">
    <location>
        <begin position="257"/>
        <end position="278"/>
    </location>
</feature>